<feature type="non-terminal residue" evidence="1">
    <location>
        <position position="268"/>
    </location>
</feature>
<name>A0A0C9S239_9HYME</name>
<accession>A0A0C9S239</accession>
<feature type="non-terminal residue" evidence="1">
    <location>
        <position position="1"/>
    </location>
</feature>
<dbReference type="EMBL" id="GBYB01014951">
    <property type="protein sequence ID" value="JAG84718.1"/>
    <property type="molecule type" value="Transcribed_RNA"/>
</dbReference>
<organism evidence="1">
    <name type="scientific">Fopius arisanus</name>
    <dbReference type="NCBI Taxonomy" id="64838"/>
    <lineage>
        <taxon>Eukaryota</taxon>
        <taxon>Metazoa</taxon>
        <taxon>Ecdysozoa</taxon>
        <taxon>Arthropoda</taxon>
        <taxon>Hexapoda</taxon>
        <taxon>Insecta</taxon>
        <taxon>Pterygota</taxon>
        <taxon>Neoptera</taxon>
        <taxon>Endopterygota</taxon>
        <taxon>Hymenoptera</taxon>
        <taxon>Apocrita</taxon>
        <taxon>Ichneumonoidea</taxon>
        <taxon>Braconidae</taxon>
        <taxon>Opiinae</taxon>
        <taxon>Fopius</taxon>
    </lineage>
</organism>
<dbReference type="AlphaFoldDB" id="A0A0C9S239"/>
<reference evidence="1" key="1">
    <citation type="submission" date="2015-01" db="EMBL/GenBank/DDBJ databases">
        <title>Transcriptome Assembly of Fopius arisanus.</title>
        <authorList>
            <person name="Geib S."/>
        </authorList>
    </citation>
    <scope>NUCLEOTIDE SEQUENCE</scope>
</reference>
<sequence length="268" mass="31161">GEIMDVMECESTISILIDKTLWEAQLQQPSFKSDIIFLFKTINDQIVRVHQRRLEKKITLSSKRIFGLCPVSFNQYPIVRTTAKESQVHLASEEYVIIRATHRLLLFTDNNVRVSFNKEETNEGERYHIEFEIEYPETSTYHQILEYERKLMIVADNYTPRISTSVMALETLFSCIPNKPQMWHCFVNDRPYVWAYKYNGIKAKMMLLDDGNAYIWPDAGNVICMSFKISGHDAAVVMSILRNLCLLVEIMDDKLVLLEAIGGEFNKK</sequence>
<evidence type="ECO:0000313" key="1">
    <source>
        <dbReference type="EMBL" id="JAG84718.1"/>
    </source>
</evidence>
<protein>
    <submittedName>
        <fullName evidence="1">DDB_G0288141_0 protein</fullName>
    </submittedName>
</protein>
<proteinExistence type="predicted"/>
<gene>
    <name evidence="1" type="primary">DDB_G0288141_0</name>
    <name evidence="1" type="ORF">g.26473</name>
</gene>